<organism evidence="1 2">
    <name type="scientific">Paenibacillus mesotrionivorans</name>
    <dbReference type="NCBI Taxonomy" id="3160968"/>
    <lineage>
        <taxon>Bacteria</taxon>
        <taxon>Bacillati</taxon>
        <taxon>Bacillota</taxon>
        <taxon>Bacilli</taxon>
        <taxon>Bacillales</taxon>
        <taxon>Paenibacillaceae</taxon>
        <taxon>Paenibacillus</taxon>
    </lineage>
</organism>
<keyword evidence="2" id="KW-1185">Reference proteome</keyword>
<accession>A0ACC7NYM2</accession>
<reference evidence="1" key="1">
    <citation type="submission" date="2024-12" db="EMBL/GenBank/DDBJ databases">
        <authorList>
            <person name="Wu N."/>
        </authorList>
    </citation>
    <scope>NUCLEOTIDE SEQUENCE</scope>
    <source>
        <strain evidence="1">P15</strain>
    </source>
</reference>
<protein>
    <submittedName>
        <fullName evidence="1">TetR/AcrR family transcriptional regulator</fullName>
    </submittedName>
</protein>
<dbReference type="Proteomes" id="UP001631969">
    <property type="component" value="Unassembled WGS sequence"/>
</dbReference>
<gene>
    <name evidence="1" type="ORF">ACI1P1_10915</name>
</gene>
<evidence type="ECO:0000313" key="2">
    <source>
        <dbReference type="Proteomes" id="UP001631969"/>
    </source>
</evidence>
<evidence type="ECO:0000313" key="1">
    <source>
        <dbReference type="EMBL" id="MFM9328801.1"/>
    </source>
</evidence>
<proteinExistence type="predicted"/>
<sequence length="191" mass="21969">MAADRKKWILEAASKSFALFGYKATTMEQVAKIAGVGKGTIYTFFSTKEELFDAIMTDVIQEMKRIADKVIQEELTFIKKLERVLEEFYRFRSNHELLIRLSHEISEMGTAKAQEGMKSLEGAILGFLEKNVRTAMEQGEIRSCDPQVAAFVILKMYVSFVYDWDRTHGPLTKDQISEFFHVYLFEGLAVR</sequence>
<comment type="caution">
    <text evidence="1">The sequence shown here is derived from an EMBL/GenBank/DDBJ whole genome shotgun (WGS) entry which is preliminary data.</text>
</comment>
<dbReference type="EMBL" id="JBJURJ010000006">
    <property type="protein sequence ID" value="MFM9328801.1"/>
    <property type="molecule type" value="Genomic_DNA"/>
</dbReference>
<name>A0ACC7NYM2_9BACL</name>